<proteinExistence type="predicted"/>
<evidence type="ECO:0000313" key="1">
    <source>
        <dbReference type="EMBL" id="EHK47883.1"/>
    </source>
</evidence>
<dbReference type="SUPFAM" id="SSF53167">
    <property type="entry name" value="Purine and uridine phosphorylases"/>
    <property type="match status" value="1"/>
</dbReference>
<dbReference type="GO" id="GO:0003824">
    <property type="term" value="F:catalytic activity"/>
    <property type="evidence" value="ECO:0007669"/>
    <property type="project" value="InterPro"/>
</dbReference>
<dbReference type="EMBL" id="ABDG02000019">
    <property type="protein sequence ID" value="EHK47883.1"/>
    <property type="molecule type" value="Genomic_DNA"/>
</dbReference>
<evidence type="ECO:0008006" key="3">
    <source>
        <dbReference type="Google" id="ProtNLM"/>
    </source>
</evidence>
<dbReference type="AlphaFoldDB" id="G9NLU6"/>
<dbReference type="Proteomes" id="UP000005426">
    <property type="component" value="Unassembled WGS sequence"/>
</dbReference>
<dbReference type="PANTHER" id="PTHR46082:SF11">
    <property type="entry name" value="AAA+ ATPASE DOMAIN-CONTAINING PROTEIN-RELATED"/>
    <property type="match status" value="1"/>
</dbReference>
<dbReference type="HOGENOM" id="CLU_1415339_0_0_1"/>
<dbReference type="STRING" id="452589.G9NLU6"/>
<dbReference type="OrthoDB" id="20872at2759"/>
<dbReference type="eggNOG" id="KOG4177">
    <property type="taxonomic scope" value="Eukaryota"/>
</dbReference>
<sequence length="192" mass="20673">MLDQQHTGLLYSANDDNIYALGSIAVVIACLLKGRYGNNSAAIIAAKMTSSFPAINFGLLVGIGGGIPSKVRLGAVVSAPPDQYPGVVQLDFGKTEGGGRFRRTGALNSPPSALPEIFAILESEHEMQEPKIPCFISEMRRIRPRLHPKYFWTASLKDPYDKSMERGVDTSTISTIEQASDACSTIAEGAKR</sequence>
<comment type="caution">
    <text evidence="1">The sequence shown here is derived from an EMBL/GenBank/DDBJ whole genome shotgun (WGS) entry which is preliminary data.</text>
</comment>
<dbReference type="InterPro" id="IPR035994">
    <property type="entry name" value="Nucleoside_phosphorylase_sf"/>
</dbReference>
<protein>
    <recommendedName>
        <fullName evidence="3">Nucleoside phosphorylase domain-containing protein</fullName>
    </recommendedName>
</protein>
<organism evidence="1 2">
    <name type="scientific">Hypocrea atroviridis (strain ATCC 20476 / IMI 206040)</name>
    <name type="common">Trichoderma atroviride</name>
    <dbReference type="NCBI Taxonomy" id="452589"/>
    <lineage>
        <taxon>Eukaryota</taxon>
        <taxon>Fungi</taxon>
        <taxon>Dikarya</taxon>
        <taxon>Ascomycota</taxon>
        <taxon>Pezizomycotina</taxon>
        <taxon>Sordariomycetes</taxon>
        <taxon>Hypocreomycetidae</taxon>
        <taxon>Hypocreales</taxon>
        <taxon>Hypocreaceae</taxon>
        <taxon>Trichoderma</taxon>
    </lineage>
</organism>
<evidence type="ECO:0000313" key="2">
    <source>
        <dbReference type="Proteomes" id="UP000005426"/>
    </source>
</evidence>
<dbReference type="GO" id="GO:0009116">
    <property type="term" value="P:nucleoside metabolic process"/>
    <property type="evidence" value="ECO:0007669"/>
    <property type="project" value="InterPro"/>
</dbReference>
<name>G9NLU6_HYPAI</name>
<dbReference type="InterPro" id="IPR053137">
    <property type="entry name" value="NLR-like"/>
</dbReference>
<keyword evidence="2" id="KW-1185">Reference proteome</keyword>
<gene>
    <name evidence="1" type="ORF">TRIATDRAFT_215159</name>
</gene>
<reference evidence="1 2" key="1">
    <citation type="journal article" date="2011" name="Genome Biol.">
        <title>Comparative genome sequence analysis underscores mycoparasitism as the ancestral life style of Trichoderma.</title>
        <authorList>
            <person name="Kubicek C.P."/>
            <person name="Herrera-Estrella A."/>
            <person name="Seidl-Seiboth V."/>
            <person name="Martinez D.A."/>
            <person name="Druzhinina I.S."/>
            <person name="Thon M."/>
            <person name="Zeilinger S."/>
            <person name="Casas-Flores S."/>
            <person name="Horwitz B.A."/>
            <person name="Mukherjee P.K."/>
            <person name="Mukherjee M."/>
            <person name="Kredics L."/>
            <person name="Alcaraz L.D."/>
            <person name="Aerts A."/>
            <person name="Antal Z."/>
            <person name="Atanasova L."/>
            <person name="Cervantes-Badillo M.G."/>
            <person name="Challacombe J."/>
            <person name="Chertkov O."/>
            <person name="McCluskey K."/>
            <person name="Coulpier F."/>
            <person name="Deshpande N."/>
            <person name="von Doehren H."/>
            <person name="Ebbole D.J."/>
            <person name="Esquivel-Naranjo E.U."/>
            <person name="Fekete E."/>
            <person name="Flipphi M."/>
            <person name="Glaser F."/>
            <person name="Gomez-Rodriguez E.Y."/>
            <person name="Gruber S."/>
            <person name="Han C."/>
            <person name="Henrissat B."/>
            <person name="Hermosa R."/>
            <person name="Hernandez-Onate M."/>
            <person name="Karaffa L."/>
            <person name="Kosti I."/>
            <person name="Le Crom S."/>
            <person name="Lindquist E."/>
            <person name="Lucas S."/>
            <person name="Luebeck M."/>
            <person name="Luebeck P.S."/>
            <person name="Margeot A."/>
            <person name="Metz B."/>
            <person name="Misra M."/>
            <person name="Nevalainen H."/>
            <person name="Omann M."/>
            <person name="Packer N."/>
            <person name="Perrone G."/>
            <person name="Uresti-Rivera E.E."/>
            <person name="Salamov A."/>
            <person name="Schmoll M."/>
            <person name="Seiboth B."/>
            <person name="Shapiro H."/>
            <person name="Sukno S."/>
            <person name="Tamayo-Ramos J.A."/>
            <person name="Tisch D."/>
            <person name="Wiest A."/>
            <person name="Wilkinson H.H."/>
            <person name="Zhang M."/>
            <person name="Coutinho P.M."/>
            <person name="Kenerley C.M."/>
            <person name="Monte E."/>
            <person name="Baker S.E."/>
            <person name="Grigoriev I.V."/>
        </authorList>
    </citation>
    <scope>NUCLEOTIDE SEQUENCE [LARGE SCALE GENOMIC DNA]</scope>
    <source>
        <strain evidence="2">ATCC 20476 / IMI 206040</strain>
    </source>
</reference>
<dbReference type="Gene3D" id="3.40.50.1580">
    <property type="entry name" value="Nucleoside phosphorylase domain"/>
    <property type="match status" value="1"/>
</dbReference>
<accession>G9NLU6</accession>
<dbReference type="PANTHER" id="PTHR46082">
    <property type="entry name" value="ATP/GTP-BINDING PROTEIN-RELATED"/>
    <property type="match status" value="1"/>
</dbReference>
<dbReference type="OMA" id="CFISEMR"/>